<name>A0A8S1JUL0_PARPR</name>
<proteinExistence type="predicted"/>
<evidence type="ECO:0000259" key="2">
    <source>
        <dbReference type="SMART" id="SM00717"/>
    </source>
</evidence>
<sequence length="198" mass="23792">MIHEKAQMIFQENHESPMFFSKQTQVSIFLQESVDEYPQISAQNNDYDEINHELNNCYCHELPVLGLKKPRKKRKRQPNYDKKRKRRQSKNQITKLQQSIPFSPQEDKAILLYVLHFGPKFMSIAKYFPTKTINMVKNRYYKILRYQWDSILGESYAYLNQDIESKIEEINHNNCRDETQSFRDKNINLQLLCQSSEM</sequence>
<organism evidence="3 4">
    <name type="scientific">Paramecium primaurelia</name>
    <dbReference type="NCBI Taxonomy" id="5886"/>
    <lineage>
        <taxon>Eukaryota</taxon>
        <taxon>Sar</taxon>
        <taxon>Alveolata</taxon>
        <taxon>Ciliophora</taxon>
        <taxon>Intramacronucleata</taxon>
        <taxon>Oligohymenophorea</taxon>
        <taxon>Peniculida</taxon>
        <taxon>Parameciidae</taxon>
        <taxon>Paramecium</taxon>
    </lineage>
</organism>
<evidence type="ECO:0000313" key="4">
    <source>
        <dbReference type="Proteomes" id="UP000688137"/>
    </source>
</evidence>
<feature type="region of interest" description="Disordered" evidence="1">
    <location>
        <begin position="70"/>
        <end position="98"/>
    </location>
</feature>
<evidence type="ECO:0000256" key="1">
    <source>
        <dbReference type="SAM" id="MobiDB-lite"/>
    </source>
</evidence>
<reference evidence="3" key="1">
    <citation type="submission" date="2021-01" db="EMBL/GenBank/DDBJ databases">
        <authorList>
            <consortium name="Genoscope - CEA"/>
            <person name="William W."/>
        </authorList>
    </citation>
    <scope>NUCLEOTIDE SEQUENCE</scope>
</reference>
<accession>A0A8S1JUL0</accession>
<dbReference type="OMA" id="LYVLHFG"/>
<dbReference type="CDD" id="cd00167">
    <property type="entry name" value="SANT"/>
    <property type="match status" value="1"/>
</dbReference>
<feature type="domain" description="Myb-like" evidence="2">
    <location>
        <begin position="98"/>
        <end position="146"/>
    </location>
</feature>
<evidence type="ECO:0000313" key="3">
    <source>
        <dbReference type="EMBL" id="CAD8044096.1"/>
    </source>
</evidence>
<feature type="compositionally biased region" description="Basic residues" evidence="1">
    <location>
        <begin position="70"/>
        <end position="89"/>
    </location>
</feature>
<dbReference type="Pfam" id="PF00249">
    <property type="entry name" value="Myb_DNA-binding"/>
    <property type="match status" value="1"/>
</dbReference>
<dbReference type="SMART" id="SM00717">
    <property type="entry name" value="SANT"/>
    <property type="match status" value="1"/>
</dbReference>
<comment type="caution">
    <text evidence="3">The sequence shown here is derived from an EMBL/GenBank/DDBJ whole genome shotgun (WGS) entry which is preliminary data.</text>
</comment>
<gene>
    <name evidence="3" type="ORF">PPRIM_AZ9-3.1.T0060178</name>
</gene>
<dbReference type="Proteomes" id="UP000688137">
    <property type="component" value="Unassembled WGS sequence"/>
</dbReference>
<protein>
    <recommendedName>
        <fullName evidence="2">Myb-like domain-containing protein</fullName>
    </recommendedName>
</protein>
<dbReference type="InterPro" id="IPR001005">
    <property type="entry name" value="SANT/Myb"/>
</dbReference>
<keyword evidence="4" id="KW-1185">Reference proteome</keyword>
<dbReference type="AlphaFoldDB" id="A0A8S1JUL0"/>
<dbReference type="EMBL" id="CAJJDM010000003">
    <property type="protein sequence ID" value="CAD8044096.1"/>
    <property type="molecule type" value="Genomic_DNA"/>
</dbReference>